<dbReference type="GO" id="GO:0005795">
    <property type="term" value="C:Golgi stack"/>
    <property type="evidence" value="ECO:0007669"/>
    <property type="project" value="TreeGrafter"/>
</dbReference>
<dbReference type="PANTHER" id="PTHR10013:SF0">
    <property type="entry name" value="GENERAL VESICULAR TRANSPORT FACTOR P115"/>
    <property type="match status" value="1"/>
</dbReference>
<keyword evidence="3 4" id="KW-0175">Coiled coil</keyword>
<comment type="subcellular location">
    <subcellularLocation>
        <location evidence="1">Golgi apparatus</location>
    </subcellularLocation>
</comment>
<accession>A0A1E3NIL7</accession>
<keyword evidence="2" id="KW-0333">Golgi apparatus</keyword>
<evidence type="ECO:0000259" key="5">
    <source>
        <dbReference type="Pfam" id="PF04869"/>
    </source>
</evidence>
<gene>
    <name evidence="6" type="ORF">PICMEDRAFT_21486</name>
</gene>
<dbReference type="PANTHER" id="PTHR10013">
    <property type="entry name" value="GENERAL VESICULAR TRANSPORT FACTOR P115"/>
    <property type="match status" value="1"/>
</dbReference>
<dbReference type="GO" id="GO:0048211">
    <property type="term" value="P:Golgi vesicle docking"/>
    <property type="evidence" value="ECO:0007669"/>
    <property type="project" value="TreeGrafter"/>
</dbReference>
<feature type="domain" description="Vesicle tethering protein Uso1/P115-like head" evidence="5">
    <location>
        <begin position="365"/>
        <end position="704"/>
    </location>
</feature>
<evidence type="ECO:0000256" key="2">
    <source>
        <dbReference type="ARBA" id="ARBA00023034"/>
    </source>
</evidence>
<sequence>MELIQNLISAPQSATEQEVSDNITTVVDRLAHATLVSDRRGAVLALKSYSRQYREIVIAKGLKQLFSTLHQDSFDLDMVKAIMETLLILFIRGEGDSDLTRSWINSQSRVKNGKYPSPSILIQNLKPDQFSLWIADELTQDLSNLELLIEILEFDDVHTKIYSLQLLQALTSTRPKRTQELFLKSPTAISKLCQVLDDPFEPIRNEAILLLMGIVRGNFNLQKLVVFENAFDRLYRIIDDEGGIQGTIVVQDCLSLITNLLEYNSSNQKYFIETNCFFQLVKLLNQSLSGNSLTWNTQRLDNLITTLETCRLFVVKDTQDIASAQVAIVDSGIMLSCLKLVFSLNIPNQVRVTSLLTVSDVIRSNNDVQFKFSQVDVPYLDPSLPSTAQKFEAIVPITVALLNWCLHVNSVHLFDIRAAALDTLHAFFRDNTEAKIAFIDDQVYTFNSLNGIENNNESFELNDANASVKNDNESLEVSIDPNSLDSKSNIFQTLIQMENYKLNPYKIWFASIILLYVFEDYPEAKLKVMAITLGNENDDEDVISIISAIAQALCTSLKQSDIRVPIAYLMLLCNWCWDNYEAVDEVLKDLSILDQLLAFIVDSANESDLVQGLISYFLSIIYEFSRKTSPISRSQLHQYLSKRIGVHSFSLKIQQFVKDKHVSNFKELDWLNPTRDESGLPEVYFDGIFIDQVSENSQRMTRAIGKDPIVEPARKLDFFAYEEIQQKLESLTREYIQFKLDSTDKSNNQLKEIEKTSKDYSELTTKYEELLSDMESLEIEKDQMLTDLTASVAEVTKLNGLQKTLESQISDLSRNLQESSVKVKNIELENKQLKEKLEVIEKSKVNAENGINKMSRELMNLTKEKATSEKQAKSLEKELSSLKQKFEKEEAKLAAINTQKEKIVIDLENRLKLANANLSKVREEYKKVNETVLANNEKLEKSERNSAELMNKLKTATEIIEKLKNQKDSTNVELNDYKEKMIHEVTTLKSSLATTEEVKENLIMENKKLNEKLESLQEELTTTFEDFTLLQDETSKEIDELNGNITVLSKDIEASEEKNKSLIDENKTLKQQVEKIKDSSASAENQKSAVLSEFAQLREEKENKISELNSQLESLNSELEKLNVANELTAKKLEESESSKTEDVRKLKSSLDNVTKSLSEKTSEFDSLAKANEKDKTRILDLDTELQKTKKSLDNLKSVTSSSISELESNKKVNLSKIQQLESEKKELTDLVSSREKLISNLESELENLKESKNSEIKTLSTLEKMTQQEITRLNAQKKKLEETLADKAKLVDDLKQQAESSEKDLAQKKSVSIDLELNVSKLTRKIEELEDGKKKLSEDNISQTKQLNDLLNDKTEKYEDCQKRNTELVEKLKRMEEQIKEMVPHSKLDEALMLWTEATEKKDKYKEMLIKFNHEIEDSDEDDEDEDED</sequence>
<feature type="coiled-coil region" evidence="4">
    <location>
        <begin position="1179"/>
        <end position="1379"/>
    </location>
</feature>
<dbReference type="SUPFAM" id="SSF48371">
    <property type="entry name" value="ARM repeat"/>
    <property type="match status" value="1"/>
</dbReference>
<evidence type="ECO:0000256" key="1">
    <source>
        <dbReference type="ARBA" id="ARBA00004555"/>
    </source>
</evidence>
<evidence type="ECO:0000313" key="6">
    <source>
        <dbReference type="EMBL" id="ODQ45995.1"/>
    </source>
</evidence>
<dbReference type="GO" id="GO:0000139">
    <property type="term" value="C:Golgi membrane"/>
    <property type="evidence" value="ECO:0007669"/>
    <property type="project" value="InterPro"/>
</dbReference>
<dbReference type="STRING" id="763406.A0A1E3NIL7"/>
<dbReference type="RefSeq" id="XP_019017108.1">
    <property type="nucleotide sequence ID" value="XM_019162206.1"/>
</dbReference>
<dbReference type="EMBL" id="KV454004">
    <property type="protein sequence ID" value="ODQ45995.1"/>
    <property type="molecule type" value="Genomic_DNA"/>
</dbReference>
<keyword evidence="7" id="KW-1185">Reference proteome</keyword>
<dbReference type="OrthoDB" id="198977at2759"/>
<dbReference type="GeneID" id="30178893"/>
<name>A0A1E3NIL7_9ASCO</name>
<evidence type="ECO:0000313" key="7">
    <source>
        <dbReference type="Proteomes" id="UP000094455"/>
    </source>
</evidence>
<dbReference type="Pfam" id="PF04869">
    <property type="entry name" value="Uso1_p115_head"/>
    <property type="match status" value="1"/>
</dbReference>
<dbReference type="InterPro" id="IPR011989">
    <property type="entry name" value="ARM-like"/>
</dbReference>
<evidence type="ECO:0000256" key="3">
    <source>
        <dbReference type="ARBA" id="ARBA00023054"/>
    </source>
</evidence>
<dbReference type="GO" id="GO:0006888">
    <property type="term" value="P:endoplasmic reticulum to Golgi vesicle-mediated transport"/>
    <property type="evidence" value="ECO:0007669"/>
    <property type="project" value="TreeGrafter"/>
</dbReference>
<dbReference type="Gene3D" id="1.25.10.10">
    <property type="entry name" value="Leucine-rich Repeat Variant"/>
    <property type="match status" value="1"/>
</dbReference>
<dbReference type="GO" id="GO:0006886">
    <property type="term" value="P:intracellular protein transport"/>
    <property type="evidence" value="ECO:0007669"/>
    <property type="project" value="InterPro"/>
</dbReference>
<dbReference type="GO" id="GO:0048280">
    <property type="term" value="P:vesicle fusion with Golgi apparatus"/>
    <property type="evidence" value="ECO:0007669"/>
    <property type="project" value="InterPro"/>
</dbReference>
<dbReference type="GO" id="GO:0005783">
    <property type="term" value="C:endoplasmic reticulum"/>
    <property type="evidence" value="ECO:0007669"/>
    <property type="project" value="TreeGrafter"/>
</dbReference>
<proteinExistence type="predicted"/>
<protein>
    <recommendedName>
        <fullName evidence="5">Vesicle tethering protein Uso1/P115-like head domain-containing protein</fullName>
    </recommendedName>
</protein>
<organism evidence="6 7">
    <name type="scientific">Pichia membranifaciens NRRL Y-2026</name>
    <dbReference type="NCBI Taxonomy" id="763406"/>
    <lineage>
        <taxon>Eukaryota</taxon>
        <taxon>Fungi</taxon>
        <taxon>Dikarya</taxon>
        <taxon>Ascomycota</taxon>
        <taxon>Saccharomycotina</taxon>
        <taxon>Pichiomycetes</taxon>
        <taxon>Pichiales</taxon>
        <taxon>Pichiaceae</taxon>
        <taxon>Pichia</taxon>
    </lineage>
</organism>
<dbReference type="Gene3D" id="1.20.5.1160">
    <property type="entry name" value="Vasodilator-stimulated phosphoprotein"/>
    <property type="match status" value="1"/>
</dbReference>
<dbReference type="GO" id="GO:0012507">
    <property type="term" value="C:ER to Golgi transport vesicle membrane"/>
    <property type="evidence" value="ECO:0007669"/>
    <property type="project" value="TreeGrafter"/>
</dbReference>
<feature type="coiled-coil region" evidence="4">
    <location>
        <begin position="721"/>
        <end position="1132"/>
    </location>
</feature>
<reference evidence="6 7" key="1">
    <citation type="journal article" date="2016" name="Proc. Natl. Acad. Sci. U.S.A.">
        <title>Comparative genomics of biotechnologically important yeasts.</title>
        <authorList>
            <person name="Riley R."/>
            <person name="Haridas S."/>
            <person name="Wolfe K.H."/>
            <person name="Lopes M.R."/>
            <person name="Hittinger C.T."/>
            <person name="Goeker M."/>
            <person name="Salamov A.A."/>
            <person name="Wisecaver J.H."/>
            <person name="Long T.M."/>
            <person name="Calvey C.H."/>
            <person name="Aerts A.L."/>
            <person name="Barry K.W."/>
            <person name="Choi C."/>
            <person name="Clum A."/>
            <person name="Coughlan A.Y."/>
            <person name="Deshpande S."/>
            <person name="Douglass A.P."/>
            <person name="Hanson S.J."/>
            <person name="Klenk H.-P."/>
            <person name="LaButti K.M."/>
            <person name="Lapidus A."/>
            <person name="Lindquist E.A."/>
            <person name="Lipzen A.M."/>
            <person name="Meier-Kolthoff J.P."/>
            <person name="Ohm R.A."/>
            <person name="Otillar R.P."/>
            <person name="Pangilinan J.L."/>
            <person name="Peng Y."/>
            <person name="Rokas A."/>
            <person name="Rosa C.A."/>
            <person name="Scheuner C."/>
            <person name="Sibirny A.A."/>
            <person name="Slot J.C."/>
            <person name="Stielow J.B."/>
            <person name="Sun H."/>
            <person name="Kurtzman C.P."/>
            <person name="Blackwell M."/>
            <person name="Grigoriev I.V."/>
            <person name="Jeffries T.W."/>
        </authorList>
    </citation>
    <scope>NUCLEOTIDE SEQUENCE [LARGE SCALE GENOMIC DNA]</scope>
    <source>
        <strain evidence="6 7">NRRL Y-2026</strain>
    </source>
</reference>
<evidence type="ECO:0000256" key="4">
    <source>
        <dbReference type="SAM" id="Coils"/>
    </source>
</evidence>
<dbReference type="Proteomes" id="UP000094455">
    <property type="component" value="Unassembled WGS sequence"/>
</dbReference>
<dbReference type="InterPro" id="IPR006953">
    <property type="entry name" value="Vesicle_Uso1_P115_head"/>
</dbReference>
<dbReference type="InterPro" id="IPR024095">
    <property type="entry name" value="Vesicle_P115"/>
</dbReference>
<feature type="non-terminal residue" evidence="6">
    <location>
        <position position="1430"/>
    </location>
</feature>
<dbReference type="InterPro" id="IPR016024">
    <property type="entry name" value="ARM-type_fold"/>
</dbReference>